<dbReference type="InterPro" id="IPR004827">
    <property type="entry name" value="bZIP"/>
</dbReference>
<comment type="similarity">
    <text evidence="2">Belongs to the bZIP family. NFIL3 subfamily.</text>
</comment>
<feature type="compositionally biased region" description="Low complexity" evidence="7">
    <location>
        <begin position="150"/>
        <end position="170"/>
    </location>
</feature>
<evidence type="ECO:0000256" key="5">
    <source>
        <dbReference type="ARBA" id="ARBA00023163"/>
    </source>
</evidence>
<dbReference type="Gene3D" id="1.20.5.170">
    <property type="match status" value="1"/>
</dbReference>
<evidence type="ECO:0000256" key="4">
    <source>
        <dbReference type="ARBA" id="ARBA00023125"/>
    </source>
</evidence>
<comment type="caution">
    <text evidence="9">The sequence shown here is derived from an EMBL/GenBank/DDBJ whole genome shotgun (WGS) entry which is preliminary data.</text>
</comment>
<dbReference type="CDD" id="cd14695">
    <property type="entry name" value="bZIP_HLF"/>
    <property type="match status" value="1"/>
</dbReference>
<keyword evidence="4" id="KW-0238">DNA-binding</keyword>
<accession>A0AAD9JXX0</accession>
<dbReference type="GO" id="GO:0005634">
    <property type="term" value="C:nucleus"/>
    <property type="evidence" value="ECO:0007669"/>
    <property type="project" value="UniProtKB-SubCell"/>
</dbReference>
<dbReference type="PANTHER" id="PTHR11988">
    <property type="entry name" value="THYROTROPH EMBRYONIC FACTOR RELATED"/>
    <property type="match status" value="1"/>
</dbReference>
<feature type="compositionally biased region" description="Low complexity" evidence="7">
    <location>
        <begin position="179"/>
        <end position="190"/>
    </location>
</feature>
<keyword evidence="10" id="KW-1185">Reference proteome</keyword>
<dbReference type="FunFam" id="1.20.5.170:FF:000025">
    <property type="entry name" value="nuclear factor interleukin-3-regulated protein-like"/>
    <property type="match status" value="1"/>
</dbReference>
<evidence type="ECO:0000313" key="10">
    <source>
        <dbReference type="Proteomes" id="UP001208570"/>
    </source>
</evidence>
<dbReference type="AlphaFoldDB" id="A0AAD9JXX0"/>
<feature type="domain" description="BZIP" evidence="8">
    <location>
        <begin position="208"/>
        <end position="265"/>
    </location>
</feature>
<evidence type="ECO:0000259" key="8">
    <source>
        <dbReference type="PROSITE" id="PS50217"/>
    </source>
</evidence>
<protein>
    <recommendedName>
        <fullName evidence="8">BZIP domain-containing protein</fullName>
    </recommendedName>
</protein>
<feature type="region of interest" description="Disordered" evidence="7">
    <location>
        <begin position="148"/>
        <end position="231"/>
    </location>
</feature>
<evidence type="ECO:0000313" key="9">
    <source>
        <dbReference type="EMBL" id="KAK2161314.1"/>
    </source>
</evidence>
<reference evidence="9" key="1">
    <citation type="journal article" date="2023" name="Mol. Biol. Evol.">
        <title>Third-Generation Sequencing Reveals the Adaptive Role of the Epigenome in Three Deep-Sea Polychaetes.</title>
        <authorList>
            <person name="Perez M."/>
            <person name="Aroh O."/>
            <person name="Sun Y."/>
            <person name="Lan Y."/>
            <person name="Juniper S.K."/>
            <person name="Young C.R."/>
            <person name="Angers B."/>
            <person name="Qian P.Y."/>
        </authorList>
    </citation>
    <scope>NUCLEOTIDE SEQUENCE</scope>
    <source>
        <strain evidence="9">P08H-3</strain>
    </source>
</reference>
<dbReference type="EMBL" id="JAODUP010000119">
    <property type="protein sequence ID" value="KAK2161314.1"/>
    <property type="molecule type" value="Genomic_DNA"/>
</dbReference>
<dbReference type="Proteomes" id="UP001208570">
    <property type="component" value="Unassembled WGS sequence"/>
</dbReference>
<dbReference type="PROSITE" id="PS50217">
    <property type="entry name" value="BZIP"/>
    <property type="match status" value="1"/>
</dbReference>
<feature type="compositionally biased region" description="Polar residues" evidence="7">
    <location>
        <begin position="31"/>
        <end position="43"/>
    </location>
</feature>
<comment type="subcellular location">
    <subcellularLocation>
        <location evidence="1">Nucleus</location>
    </subcellularLocation>
</comment>
<feature type="region of interest" description="Disordered" evidence="7">
    <location>
        <begin position="1"/>
        <end position="58"/>
    </location>
</feature>
<keyword evidence="6" id="KW-0539">Nucleus</keyword>
<dbReference type="InterPro" id="IPR046347">
    <property type="entry name" value="bZIP_sf"/>
</dbReference>
<evidence type="ECO:0000256" key="2">
    <source>
        <dbReference type="ARBA" id="ARBA00006079"/>
    </source>
</evidence>
<keyword evidence="3" id="KW-0805">Transcription regulation</keyword>
<evidence type="ECO:0000256" key="3">
    <source>
        <dbReference type="ARBA" id="ARBA00023015"/>
    </source>
</evidence>
<feature type="compositionally biased region" description="Basic and acidic residues" evidence="7">
    <location>
        <begin position="205"/>
        <end position="231"/>
    </location>
</feature>
<keyword evidence="5" id="KW-0804">Transcription</keyword>
<gene>
    <name evidence="9" type="ORF">LSH36_119g13036</name>
</gene>
<dbReference type="PANTHER" id="PTHR11988:SF27">
    <property type="entry name" value="GH27708P"/>
    <property type="match status" value="1"/>
</dbReference>
<evidence type="ECO:0000256" key="1">
    <source>
        <dbReference type="ARBA" id="ARBA00004123"/>
    </source>
</evidence>
<evidence type="ECO:0000256" key="6">
    <source>
        <dbReference type="ARBA" id="ARBA00023242"/>
    </source>
</evidence>
<dbReference type="SUPFAM" id="SSF57959">
    <property type="entry name" value="Leucine zipper domain"/>
    <property type="match status" value="1"/>
</dbReference>
<sequence length="271" mass="30195">MLSIVPFDHRLSSKDPDRPFKSYHRPPVTLPASSYYSPYNHQQPPYMASGGYDRRGSETIDLRPPPAHIYQQGGHHMLDMTAVHSMSARDVKQEHENMYSSLGPSMTHLHQGYGGGQELGRTDIHPSHSPNIGPLHTALTAVGPGIMSRSASSVSPVTTAANTTAGTSATSPDGHDQTSDSTSDSSASSQKHILPKKRSHSVPTEMKDNSYWDKRKKNNESAKRSREARRMKEEQIAMRVVYLEQENLQLRTEVSLLKTEIEKLRCMLYNS</sequence>
<dbReference type="Pfam" id="PF07716">
    <property type="entry name" value="bZIP_2"/>
    <property type="match status" value="1"/>
</dbReference>
<organism evidence="9 10">
    <name type="scientific">Paralvinella palmiformis</name>
    <dbReference type="NCBI Taxonomy" id="53620"/>
    <lineage>
        <taxon>Eukaryota</taxon>
        <taxon>Metazoa</taxon>
        <taxon>Spiralia</taxon>
        <taxon>Lophotrochozoa</taxon>
        <taxon>Annelida</taxon>
        <taxon>Polychaeta</taxon>
        <taxon>Sedentaria</taxon>
        <taxon>Canalipalpata</taxon>
        <taxon>Terebellida</taxon>
        <taxon>Terebelliformia</taxon>
        <taxon>Alvinellidae</taxon>
        <taxon>Paralvinella</taxon>
    </lineage>
</organism>
<dbReference type="SMART" id="SM00338">
    <property type="entry name" value="BRLZ"/>
    <property type="match status" value="1"/>
</dbReference>
<proteinExistence type="inferred from homology"/>
<evidence type="ECO:0000256" key="7">
    <source>
        <dbReference type="SAM" id="MobiDB-lite"/>
    </source>
</evidence>
<name>A0AAD9JXX0_9ANNE</name>
<dbReference type="InterPro" id="IPR040223">
    <property type="entry name" value="PAR_bZIP"/>
</dbReference>
<dbReference type="GO" id="GO:0000981">
    <property type="term" value="F:DNA-binding transcription factor activity, RNA polymerase II-specific"/>
    <property type="evidence" value="ECO:0007669"/>
    <property type="project" value="TreeGrafter"/>
</dbReference>
<dbReference type="GO" id="GO:0000978">
    <property type="term" value="F:RNA polymerase II cis-regulatory region sequence-specific DNA binding"/>
    <property type="evidence" value="ECO:0007669"/>
    <property type="project" value="TreeGrafter"/>
</dbReference>
<feature type="compositionally biased region" description="Basic and acidic residues" evidence="7">
    <location>
        <begin position="7"/>
        <end position="20"/>
    </location>
</feature>